<keyword evidence="3" id="KW-1185">Reference proteome</keyword>
<sequence length="226" mass="26133">MFTAGEPVPAIGLEETEDGKTEGFDEEEAGGNRLERKRKRQDDENGGSGINVNNQNSEQNECRNKESVGDEGEEEERRTAEKGKQPMYCKCEPMVREFFDFEQGESSKTNEDETHSDIDDHLDLASLSSMWNFKNINGNSPHPPSDKLLKYILFSIPKFKLIKEYLKMKIMEFESNFKDITQMDGDNPEMNWPIDRETFHLCKLLWGNQQQRRSNLQQQLGGNQQQ</sequence>
<evidence type="ECO:0000313" key="3">
    <source>
        <dbReference type="Proteomes" id="UP000826656"/>
    </source>
</evidence>
<reference evidence="2 3" key="1">
    <citation type="journal article" date="2021" name="bioRxiv">
        <title>Chromosome-scale and haplotype-resolved genome assembly of a tetraploid potato cultivar.</title>
        <authorList>
            <person name="Sun H."/>
            <person name="Jiao W.-B."/>
            <person name="Krause K."/>
            <person name="Campoy J.A."/>
            <person name="Goel M."/>
            <person name="Folz-Donahue K."/>
            <person name="Kukat C."/>
            <person name="Huettel B."/>
            <person name="Schneeberger K."/>
        </authorList>
    </citation>
    <scope>NUCLEOTIDE SEQUENCE [LARGE SCALE GENOMIC DNA]</scope>
    <source>
        <strain evidence="2">SolTubOtavaFocal</strain>
        <tissue evidence="2">Leaves</tissue>
    </source>
</reference>
<dbReference type="PANTHER" id="PTHR31662">
    <property type="entry name" value="BNAANNG10740D PROTEIN-RELATED"/>
    <property type="match status" value="1"/>
</dbReference>
<dbReference type="Proteomes" id="UP000826656">
    <property type="component" value="Unassembled WGS sequence"/>
</dbReference>
<name>A0ABQ7W608_SOLTU</name>
<feature type="compositionally biased region" description="Polar residues" evidence="1">
    <location>
        <begin position="50"/>
        <end position="59"/>
    </location>
</feature>
<dbReference type="InterPro" id="IPR007592">
    <property type="entry name" value="GEBP"/>
</dbReference>
<comment type="caution">
    <text evidence="2">The sequence shown here is derived from an EMBL/GenBank/DDBJ whole genome shotgun (WGS) entry which is preliminary data.</text>
</comment>
<feature type="region of interest" description="Disordered" evidence="1">
    <location>
        <begin position="1"/>
        <end position="84"/>
    </location>
</feature>
<proteinExistence type="predicted"/>
<evidence type="ECO:0000256" key="1">
    <source>
        <dbReference type="SAM" id="MobiDB-lite"/>
    </source>
</evidence>
<dbReference type="EMBL" id="JAIVGD010000003">
    <property type="protein sequence ID" value="KAH0776186.1"/>
    <property type="molecule type" value="Genomic_DNA"/>
</dbReference>
<accession>A0ABQ7W608</accession>
<organism evidence="2 3">
    <name type="scientific">Solanum tuberosum</name>
    <name type="common">Potato</name>
    <dbReference type="NCBI Taxonomy" id="4113"/>
    <lineage>
        <taxon>Eukaryota</taxon>
        <taxon>Viridiplantae</taxon>
        <taxon>Streptophyta</taxon>
        <taxon>Embryophyta</taxon>
        <taxon>Tracheophyta</taxon>
        <taxon>Spermatophyta</taxon>
        <taxon>Magnoliopsida</taxon>
        <taxon>eudicotyledons</taxon>
        <taxon>Gunneridae</taxon>
        <taxon>Pentapetalae</taxon>
        <taxon>asterids</taxon>
        <taxon>lamiids</taxon>
        <taxon>Solanales</taxon>
        <taxon>Solanaceae</taxon>
        <taxon>Solanoideae</taxon>
        <taxon>Solaneae</taxon>
        <taxon>Solanum</taxon>
    </lineage>
</organism>
<feature type="compositionally biased region" description="Basic and acidic residues" evidence="1">
    <location>
        <begin position="75"/>
        <end position="84"/>
    </location>
</feature>
<evidence type="ECO:0000313" key="2">
    <source>
        <dbReference type="EMBL" id="KAH0776186.1"/>
    </source>
</evidence>
<protein>
    <submittedName>
        <fullName evidence="2">Uncharacterized protein</fullName>
    </submittedName>
</protein>
<gene>
    <name evidence="2" type="ORF">KY290_007597</name>
</gene>
<dbReference type="PANTHER" id="PTHR31662:SF65">
    <property type="match status" value="1"/>
</dbReference>